<reference evidence="3" key="1">
    <citation type="submission" date="2018-10" db="EMBL/GenBank/DDBJ databases">
        <authorList>
            <person name="Rimple P.A."/>
            <person name="Stoner T.H."/>
            <person name="Furlong K.P."/>
            <person name="Rudner A.D."/>
            <person name="Beyer A.R."/>
            <person name="Chong R.A."/>
            <person name="Edgington N.P."/>
            <person name="Freise A.C."/>
            <person name="Gibb B.P."/>
            <person name="Klyczek K.K."/>
            <person name="Swerdlow S.J."/>
            <person name="Pope W.H."/>
            <person name="Garlena R.A."/>
            <person name="Russell D.A."/>
            <person name="Jacobs-Sera D."/>
            <person name="Hatfull G.F."/>
        </authorList>
    </citation>
    <scope>NUCLEOTIDE SEQUENCE [LARGE SCALE GENOMIC DNA]</scope>
</reference>
<keyword evidence="3" id="KW-1185">Reference proteome</keyword>
<keyword evidence="1" id="KW-1133">Transmembrane helix</keyword>
<dbReference type="EMBL" id="MK016500">
    <property type="protein sequence ID" value="AYQ99934.1"/>
    <property type="molecule type" value="Genomic_DNA"/>
</dbReference>
<accession>A0A3G3M0S1</accession>
<dbReference type="KEGG" id="vg:55612394"/>
<feature type="transmembrane region" description="Helical" evidence="1">
    <location>
        <begin position="51"/>
        <end position="69"/>
    </location>
</feature>
<dbReference type="Proteomes" id="UP000267434">
    <property type="component" value="Segment"/>
</dbReference>
<dbReference type="GeneID" id="55612394"/>
<name>A0A3G3M0S1_9CAUD</name>
<gene>
    <name evidence="2" type="primary">20</name>
    <name evidence="2" type="ORF">PBI_MENDEL_20</name>
</gene>
<organism evidence="2 3">
    <name type="scientific">Arthrobacter phage Mendel</name>
    <dbReference type="NCBI Taxonomy" id="2484218"/>
    <lineage>
        <taxon>Viruses</taxon>
        <taxon>Duplodnaviria</taxon>
        <taxon>Heunggongvirae</taxon>
        <taxon>Uroviricota</taxon>
        <taxon>Caudoviricetes</taxon>
        <taxon>Anjalivirus</taxon>
        <taxon>Anjalivirus mendel</taxon>
    </lineage>
</organism>
<sequence>MSLNGFRQLFREPWMINAAQILQYLVAVLAGFMAALGVANPQFLAQTVSAPVIVGVGVTLIIGGAIGALSVSRGMWWLERIALWIVGVGLGALLIPATYYAFNGRSPAIWLVLFLVVYSLCDVFKRYRRIDWAYLDPAK</sequence>
<proteinExistence type="predicted"/>
<evidence type="ECO:0000256" key="1">
    <source>
        <dbReference type="SAM" id="Phobius"/>
    </source>
</evidence>
<feature type="transmembrane region" description="Helical" evidence="1">
    <location>
        <begin position="21"/>
        <end position="39"/>
    </location>
</feature>
<evidence type="ECO:0000313" key="3">
    <source>
        <dbReference type="Proteomes" id="UP000267434"/>
    </source>
</evidence>
<dbReference type="RefSeq" id="YP_009842195.1">
    <property type="nucleotide sequence ID" value="NC_048740.1"/>
</dbReference>
<keyword evidence="1" id="KW-0472">Membrane</keyword>
<feature type="transmembrane region" description="Helical" evidence="1">
    <location>
        <begin position="81"/>
        <end position="102"/>
    </location>
</feature>
<evidence type="ECO:0000313" key="2">
    <source>
        <dbReference type="EMBL" id="AYQ99934.1"/>
    </source>
</evidence>
<protein>
    <submittedName>
        <fullName evidence="2">Uncharacterized protein</fullName>
    </submittedName>
</protein>
<keyword evidence="1" id="KW-0812">Transmembrane</keyword>
<feature type="transmembrane region" description="Helical" evidence="1">
    <location>
        <begin position="108"/>
        <end position="124"/>
    </location>
</feature>